<gene>
    <name evidence="11" type="ORF">B6C91_04435</name>
    <name evidence="10" type="ORF">B6D08_01735</name>
</gene>
<keyword evidence="5" id="KW-0378">Hydrolase</keyword>
<keyword evidence="4 7" id="KW-0732">Signal</keyword>
<dbReference type="OrthoDB" id="9781691at2"/>
<evidence type="ECO:0000256" key="1">
    <source>
        <dbReference type="ARBA" id="ARBA00000448"/>
    </source>
</evidence>
<dbReference type="EMBL" id="NARP01000004">
    <property type="protein sequence ID" value="OTQ01138.1"/>
    <property type="molecule type" value="Genomic_DNA"/>
</dbReference>
<dbReference type="SUPFAM" id="SSF51445">
    <property type="entry name" value="(Trans)glycosidases"/>
    <property type="match status" value="1"/>
</dbReference>
<dbReference type="PANTHER" id="PTHR30620:SF16">
    <property type="entry name" value="LYSOSOMAL BETA GLUCOSIDASE"/>
    <property type="match status" value="1"/>
</dbReference>
<evidence type="ECO:0000313" key="13">
    <source>
        <dbReference type="Proteomes" id="UP000194977"/>
    </source>
</evidence>
<dbReference type="AlphaFoldDB" id="A0A242NLZ3"/>
<protein>
    <recommendedName>
        <fullName evidence="3">beta-glucosidase</fullName>
        <ecNumber evidence="3">3.2.1.21</ecNumber>
    </recommendedName>
</protein>
<dbReference type="PRINTS" id="PR00133">
    <property type="entry name" value="GLHYDRLASE3"/>
</dbReference>
<evidence type="ECO:0000256" key="4">
    <source>
        <dbReference type="ARBA" id="ARBA00022729"/>
    </source>
</evidence>
<evidence type="ECO:0000313" key="10">
    <source>
        <dbReference type="EMBL" id="OTQ01138.1"/>
    </source>
</evidence>
<dbReference type="Pfam" id="PF00933">
    <property type="entry name" value="Glyco_hydro_3"/>
    <property type="match status" value="1"/>
</dbReference>
<evidence type="ECO:0000256" key="7">
    <source>
        <dbReference type="SAM" id="SignalP"/>
    </source>
</evidence>
<comment type="similarity">
    <text evidence="2">Belongs to the glycosyl hydrolase 3 family.</text>
</comment>
<dbReference type="GO" id="GO:0009251">
    <property type="term" value="P:glucan catabolic process"/>
    <property type="evidence" value="ECO:0007669"/>
    <property type="project" value="TreeGrafter"/>
</dbReference>
<dbReference type="PANTHER" id="PTHR30620">
    <property type="entry name" value="PERIPLASMIC BETA-GLUCOSIDASE-RELATED"/>
    <property type="match status" value="1"/>
</dbReference>
<evidence type="ECO:0000313" key="12">
    <source>
        <dbReference type="Proteomes" id="UP000194800"/>
    </source>
</evidence>
<dbReference type="EMBL" id="NART01000012">
    <property type="protein sequence ID" value="OTQ10840.1"/>
    <property type="molecule type" value="Genomic_DNA"/>
</dbReference>
<proteinExistence type="inferred from homology"/>
<evidence type="ECO:0000259" key="9">
    <source>
        <dbReference type="Pfam" id="PF01915"/>
    </source>
</evidence>
<dbReference type="SUPFAM" id="SSF52279">
    <property type="entry name" value="Beta-D-glucan exohydrolase, C-terminal domain"/>
    <property type="match status" value="1"/>
</dbReference>
<evidence type="ECO:0000256" key="5">
    <source>
        <dbReference type="ARBA" id="ARBA00022801"/>
    </source>
</evidence>
<evidence type="ECO:0000256" key="3">
    <source>
        <dbReference type="ARBA" id="ARBA00012744"/>
    </source>
</evidence>
<feature type="chain" id="PRO_5011252138" description="beta-glucosidase" evidence="7">
    <location>
        <begin position="25"/>
        <end position="654"/>
    </location>
</feature>
<dbReference type="InterPro" id="IPR002772">
    <property type="entry name" value="Glyco_hydro_3_C"/>
</dbReference>
<dbReference type="InterPro" id="IPR036881">
    <property type="entry name" value="Glyco_hydro_3_C_sf"/>
</dbReference>
<feature type="domain" description="Glycoside hydrolase family 3 C-terminal" evidence="9">
    <location>
        <begin position="479"/>
        <end position="653"/>
    </location>
</feature>
<dbReference type="Pfam" id="PF01915">
    <property type="entry name" value="Glyco_hydro_3_C"/>
    <property type="match status" value="1"/>
</dbReference>
<dbReference type="RefSeq" id="WP_086271403.1">
    <property type="nucleotide sequence ID" value="NZ_MZNE01000030.1"/>
</dbReference>
<comment type="catalytic activity">
    <reaction evidence="1">
        <text>Hydrolysis of terminal, non-reducing beta-D-glucosyl residues with release of beta-D-glucose.</text>
        <dbReference type="EC" id="3.2.1.21"/>
    </reaction>
</comment>
<dbReference type="EC" id="3.2.1.21" evidence="3"/>
<reference evidence="12 13" key="1">
    <citation type="submission" date="2017-03" db="EMBL/GenBank/DDBJ databases">
        <title>Comparative genomics of honeybee gut symbionts reveal geographically distinct and subgroup specific antibiotic resistance.</title>
        <authorList>
            <person name="Ludvigsen J."/>
            <person name="Porcellato D."/>
            <person name="Labee-Lund T.M."/>
            <person name="Amdam G.V."/>
            <person name="Rudi K."/>
        </authorList>
    </citation>
    <scope>NUCLEOTIDE SEQUENCE [LARGE SCALE GENOMIC DNA]</scope>
    <source>
        <strain evidence="10 13">A-7-12</strain>
        <strain evidence="11 12">A-9-12</strain>
    </source>
</reference>
<dbReference type="Gene3D" id="3.40.50.1700">
    <property type="entry name" value="Glycoside hydrolase family 3 C-terminal domain"/>
    <property type="match status" value="2"/>
</dbReference>
<comment type="caution">
    <text evidence="10">The sequence shown here is derived from an EMBL/GenBank/DDBJ whole genome shotgun (WGS) entry which is preliminary data.</text>
</comment>
<organism evidence="10 13">
    <name type="scientific">Gilliamella apicola</name>
    <dbReference type="NCBI Taxonomy" id="1196095"/>
    <lineage>
        <taxon>Bacteria</taxon>
        <taxon>Pseudomonadati</taxon>
        <taxon>Pseudomonadota</taxon>
        <taxon>Gammaproteobacteria</taxon>
        <taxon>Orbales</taxon>
        <taxon>Orbaceae</taxon>
        <taxon>Gilliamella</taxon>
    </lineage>
</organism>
<feature type="signal peptide" evidence="7">
    <location>
        <begin position="1"/>
        <end position="24"/>
    </location>
</feature>
<dbReference type="GO" id="GO:0008422">
    <property type="term" value="F:beta-glucosidase activity"/>
    <property type="evidence" value="ECO:0007669"/>
    <property type="project" value="UniProtKB-EC"/>
</dbReference>
<evidence type="ECO:0000313" key="11">
    <source>
        <dbReference type="EMBL" id="OTQ10840.1"/>
    </source>
</evidence>
<sequence>MKRKTLKLLALLISSALVSNPLWAIDQVKIESQELKTITVDNLKFKDMDKDGKLTPYEDWRLTPAERAKDLLARMTLEEKAGMMMHGNARSLNDELGHGDKYNLEEIKNLVLNDKVNSLITRLEVSPEDFAQQNNQLQKIAELSRLSIPLTISVDPRNTFYYGNQVTSKSGFSQWPGTLGMAAIGSEKDINEYGDIIRQEYRSLGVTQALSPMADLGTEPRWARFEGTFGEDPELSKKMVRGYISGMQNGKDGLNTQSVSAVVKHWVGYGAAEKGLDSHSFYGKYALFTQNDSLKQHIIPFTGAFEVNVAAIMPTYSILKNAQINNHKIEPVGAGFNNYLLKDLLRDTYKFKGVIMSDWNITKDCNEVCINGSPQGVAPKAEGMPWGVEDLTVEERFIKAILAGVQQFGGVSDSSTIVSAVKSNKLDEKLIDSAVLAILTQKFALGQFETPYNDPTEASKFVGNQQFQQIANKAQFNSMVLLENEQQTLPLDTDKKVYLHGFMAEAKNQLKNKVTIVDDIDDADVVVARIDAPFEQNHKNYFFGLRHHEGSLAFPENDENIDFIAKASKKHPVIVTVYLDRPAVLTPIKQYASAIVANFGVNDEVLFERLFADKPYNAKMPFALPDSMESVLQQATDLPNDMKSLYPFGYGLTH</sequence>
<evidence type="ECO:0000259" key="8">
    <source>
        <dbReference type="Pfam" id="PF00933"/>
    </source>
</evidence>
<evidence type="ECO:0000256" key="2">
    <source>
        <dbReference type="ARBA" id="ARBA00005336"/>
    </source>
</evidence>
<dbReference type="InterPro" id="IPR036962">
    <property type="entry name" value="Glyco_hydro_3_N_sf"/>
</dbReference>
<dbReference type="Proteomes" id="UP000194800">
    <property type="component" value="Unassembled WGS sequence"/>
</dbReference>
<dbReference type="InterPro" id="IPR051915">
    <property type="entry name" value="Cellulose_Degrad_GH3"/>
</dbReference>
<dbReference type="InterPro" id="IPR017853">
    <property type="entry name" value="GH"/>
</dbReference>
<evidence type="ECO:0000256" key="6">
    <source>
        <dbReference type="ARBA" id="ARBA00023295"/>
    </source>
</evidence>
<dbReference type="Proteomes" id="UP000194977">
    <property type="component" value="Unassembled WGS sequence"/>
</dbReference>
<dbReference type="InterPro" id="IPR001764">
    <property type="entry name" value="Glyco_hydro_3_N"/>
</dbReference>
<keyword evidence="12" id="KW-1185">Reference proteome</keyword>
<keyword evidence="6" id="KW-0326">Glycosidase</keyword>
<name>A0A242NLZ3_9GAMM</name>
<feature type="domain" description="Glycoside hydrolase family 3 N-terminal" evidence="8">
    <location>
        <begin position="103"/>
        <end position="367"/>
    </location>
</feature>
<dbReference type="Gene3D" id="3.20.20.300">
    <property type="entry name" value="Glycoside hydrolase, family 3, N-terminal domain"/>
    <property type="match status" value="1"/>
</dbReference>
<accession>A0A242NLZ3</accession>